<dbReference type="SUPFAM" id="SSF55797">
    <property type="entry name" value="PR-1-like"/>
    <property type="match status" value="1"/>
</dbReference>
<dbReference type="Pfam" id="PF00188">
    <property type="entry name" value="CAP"/>
    <property type="match status" value="1"/>
</dbReference>
<dbReference type="SMART" id="SM00198">
    <property type="entry name" value="SCP"/>
    <property type="match status" value="1"/>
</dbReference>
<sequence>MTTPTISQPSLSNSDQLEITNYINTYRAKHSAPPLIYDSIISAFTQSWSFHMASNNDFSHSSNNLYGENIAYLQGYGTDAVTLIKKSIDLWYNEVSLYNFNAPGYSDATGHFTCLVWLASTSFGIGVSINMSTTEAYISFNTYPPGNVIGQFQKNVLPPIGTSVPVITPPVITPPVIKPPVITPPIVKPPVIKPPDITPPSVKLPLDKNKVISQLYAIIYMTGNSPSRAAIISTINQILYEINQSA</sequence>
<evidence type="ECO:0000313" key="2">
    <source>
        <dbReference type="EMBL" id="QHT18692.1"/>
    </source>
</evidence>
<dbReference type="InterPro" id="IPR014044">
    <property type="entry name" value="CAP_dom"/>
</dbReference>
<dbReference type="InterPro" id="IPR001283">
    <property type="entry name" value="CRISP-related"/>
</dbReference>
<reference evidence="2" key="1">
    <citation type="journal article" date="2020" name="Nature">
        <title>Giant virus diversity and host interactions through global metagenomics.</title>
        <authorList>
            <person name="Schulz F."/>
            <person name="Roux S."/>
            <person name="Paez-Espino D."/>
            <person name="Jungbluth S."/>
            <person name="Walsh D.A."/>
            <person name="Denef V.J."/>
            <person name="McMahon K.D."/>
            <person name="Konstantinidis K.T."/>
            <person name="Eloe-Fadrosh E.A."/>
            <person name="Kyrpides N.C."/>
            <person name="Woyke T."/>
        </authorList>
    </citation>
    <scope>NUCLEOTIDE SEQUENCE</scope>
    <source>
        <strain evidence="2">GVMAG-M-3300023174-49</strain>
    </source>
</reference>
<evidence type="ECO:0000259" key="1">
    <source>
        <dbReference type="SMART" id="SM00198"/>
    </source>
</evidence>
<dbReference type="PRINTS" id="PR00837">
    <property type="entry name" value="V5TPXLIKE"/>
</dbReference>
<dbReference type="CDD" id="cd05382">
    <property type="entry name" value="CAP_GAPR1-like"/>
    <property type="match status" value="1"/>
</dbReference>
<dbReference type="PANTHER" id="PTHR10334">
    <property type="entry name" value="CYSTEINE-RICH SECRETORY PROTEIN-RELATED"/>
    <property type="match status" value="1"/>
</dbReference>
<name>A0A6C0DQT9_9ZZZZ</name>
<dbReference type="AlphaFoldDB" id="A0A6C0DQT9"/>
<accession>A0A6C0DQT9</accession>
<dbReference type="Gene3D" id="3.40.33.10">
    <property type="entry name" value="CAP"/>
    <property type="match status" value="1"/>
</dbReference>
<dbReference type="EMBL" id="MN739659">
    <property type="protein sequence ID" value="QHT18692.1"/>
    <property type="molecule type" value="Genomic_DNA"/>
</dbReference>
<dbReference type="InterPro" id="IPR034113">
    <property type="entry name" value="SCP_GAPR1-like"/>
</dbReference>
<proteinExistence type="predicted"/>
<organism evidence="2">
    <name type="scientific">viral metagenome</name>
    <dbReference type="NCBI Taxonomy" id="1070528"/>
    <lineage>
        <taxon>unclassified sequences</taxon>
        <taxon>metagenomes</taxon>
        <taxon>organismal metagenomes</taxon>
    </lineage>
</organism>
<feature type="domain" description="SCP" evidence="1">
    <location>
        <begin position="14"/>
        <end position="150"/>
    </location>
</feature>
<protein>
    <recommendedName>
        <fullName evidence="1">SCP domain-containing protein</fullName>
    </recommendedName>
</protein>
<dbReference type="InterPro" id="IPR035940">
    <property type="entry name" value="CAP_sf"/>
</dbReference>